<dbReference type="PANTHER" id="PTHR15272:SF0">
    <property type="entry name" value="CHROMATIN ASSEMBLY FACTOR 1 SUBUNIT A"/>
    <property type="match status" value="1"/>
</dbReference>
<evidence type="ECO:0000256" key="3">
    <source>
        <dbReference type="ARBA" id="ARBA00023204"/>
    </source>
</evidence>
<keyword evidence="4" id="KW-0539">Nucleus</keyword>
<evidence type="ECO:0000259" key="6">
    <source>
        <dbReference type="Pfam" id="PF12253"/>
    </source>
</evidence>
<reference evidence="7" key="2">
    <citation type="submission" date="2023-05" db="EMBL/GenBank/DDBJ databases">
        <authorList>
            <consortium name="Lawrence Berkeley National Laboratory"/>
            <person name="Steindorff A."/>
            <person name="Hensen N."/>
            <person name="Bonometti L."/>
            <person name="Westerberg I."/>
            <person name="Brannstrom I.O."/>
            <person name="Guillou S."/>
            <person name="Cros-Aarteil S."/>
            <person name="Calhoun S."/>
            <person name="Haridas S."/>
            <person name="Kuo A."/>
            <person name="Mondo S."/>
            <person name="Pangilinan J."/>
            <person name="Riley R."/>
            <person name="Labutti K."/>
            <person name="Andreopoulos B."/>
            <person name="Lipzen A."/>
            <person name="Chen C."/>
            <person name="Yanf M."/>
            <person name="Daum C."/>
            <person name="Ng V."/>
            <person name="Clum A."/>
            <person name="Ohm R."/>
            <person name="Martin F."/>
            <person name="Silar P."/>
            <person name="Natvig D."/>
            <person name="Lalanne C."/>
            <person name="Gautier V."/>
            <person name="Ament-Velasquez S.L."/>
            <person name="Kruys A."/>
            <person name="Hutchinson M.I."/>
            <person name="Powell A.J."/>
            <person name="Barry K."/>
            <person name="Miller A.N."/>
            <person name="Grigoriev I.V."/>
            <person name="Debuchy R."/>
            <person name="Gladieux P."/>
            <person name="Thoren M.H."/>
            <person name="Johannesson H."/>
        </authorList>
    </citation>
    <scope>NUCLEOTIDE SEQUENCE</scope>
    <source>
        <strain evidence="7">CBS 731.68</strain>
    </source>
</reference>
<feature type="compositionally biased region" description="Low complexity" evidence="5">
    <location>
        <begin position="92"/>
        <end position="111"/>
    </location>
</feature>
<feature type="compositionally biased region" description="Basic and acidic residues" evidence="5">
    <location>
        <begin position="114"/>
        <end position="208"/>
    </location>
</feature>
<dbReference type="AlphaFoldDB" id="A0AAN6Z1N3"/>
<feature type="region of interest" description="Disordered" evidence="5">
    <location>
        <begin position="414"/>
        <end position="435"/>
    </location>
</feature>
<keyword evidence="3" id="KW-0234">DNA repair</keyword>
<dbReference type="EMBL" id="MU853231">
    <property type="protein sequence ID" value="KAK4122285.1"/>
    <property type="molecule type" value="Genomic_DNA"/>
</dbReference>
<reference evidence="7" key="1">
    <citation type="journal article" date="2023" name="Mol. Phylogenet. Evol.">
        <title>Genome-scale phylogeny and comparative genomics of the fungal order Sordariales.</title>
        <authorList>
            <person name="Hensen N."/>
            <person name="Bonometti L."/>
            <person name="Westerberg I."/>
            <person name="Brannstrom I.O."/>
            <person name="Guillou S."/>
            <person name="Cros-Aarteil S."/>
            <person name="Calhoun S."/>
            <person name="Haridas S."/>
            <person name="Kuo A."/>
            <person name="Mondo S."/>
            <person name="Pangilinan J."/>
            <person name="Riley R."/>
            <person name="LaButti K."/>
            <person name="Andreopoulos B."/>
            <person name="Lipzen A."/>
            <person name="Chen C."/>
            <person name="Yan M."/>
            <person name="Daum C."/>
            <person name="Ng V."/>
            <person name="Clum A."/>
            <person name="Steindorff A."/>
            <person name="Ohm R.A."/>
            <person name="Martin F."/>
            <person name="Silar P."/>
            <person name="Natvig D.O."/>
            <person name="Lalanne C."/>
            <person name="Gautier V."/>
            <person name="Ament-Velasquez S.L."/>
            <person name="Kruys A."/>
            <person name="Hutchinson M.I."/>
            <person name="Powell A.J."/>
            <person name="Barry K."/>
            <person name="Miller A.N."/>
            <person name="Grigoriev I.V."/>
            <person name="Debuchy R."/>
            <person name="Gladieux P."/>
            <person name="Hiltunen Thoren M."/>
            <person name="Johannesson H."/>
        </authorList>
    </citation>
    <scope>NUCLEOTIDE SEQUENCE</scope>
    <source>
        <strain evidence="7">CBS 731.68</strain>
    </source>
</reference>
<dbReference type="GO" id="GO:0033186">
    <property type="term" value="C:CAF-1 complex"/>
    <property type="evidence" value="ECO:0007669"/>
    <property type="project" value="TreeGrafter"/>
</dbReference>
<keyword evidence="2" id="KW-0227">DNA damage</keyword>
<sequence length="648" mass="70740">MSLLAMSTDVQDRDLAGRKRSHGDFLDQERGGAVAFSNPDHIHTDHSLSDKENDVPCASSRGLSPASKSSSSVSEPACSSAGVNSLSPSPTPTSLGASTTTTQASTVNAAARKSAGEPPKKRKRVTAEEKAAKDAAAEAEKRKRQEEREKKKREKEEAERLKAQEKAAKAEERAAKAAVLAEKEQEKKQRAEERVRKKREKEEEEAKKAGKQMKLTSMFNLKATTVKKEHAAPKANEAHPTSSTTKSEPKEMSLYEQVFKPFFVKEHVRLASGPFQMDEETRKAKTKILEEYVFGERPPPASASRFDPLETLQIPYKLRRGRVYPSVRKIMEALEGFPSNASTDLTTDTQNAQMKLTLETLKLVPLKSIKFAEDVRPPYIGTISGPPSGGKSLAKLARNPLSKNILPLNYEYDSEAEWQEEEGEDVDDLDDEEEEADLDEDMADFLDDSEDVGPARMVFSGGMEPESIGPCWEDRTRKTTEPKLYKHRLEFILEPLEHHHGIDPFSSAYWDTPKLKASAGNERSAASASASASTSASATTASSSSNLPGSSSSAQDARANQMAPPPVPSDAFQALGASGSGAKKAQQPLPADMQEKLKDLVRSMPNLSKVGVIELFAASNPGCSRAQIKTSFDALFEKAGKVFKVKGQ</sequence>
<evidence type="ECO:0000256" key="4">
    <source>
        <dbReference type="ARBA" id="ARBA00023242"/>
    </source>
</evidence>
<name>A0AAN6Z1N3_9PEZI</name>
<feature type="compositionally biased region" description="Low complexity" evidence="5">
    <location>
        <begin position="576"/>
        <end position="587"/>
    </location>
</feature>
<dbReference type="InterPro" id="IPR022043">
    <property type="entry name" value="CAF1A_DD"/>
</dbReference>
<dbReference type="GeneID" id="87827396"/>
<feature type="region of interest" description="Disordered" evidence="5">
    <location>
        <begin position="516"/>
        <end position="593"/>
    </location>
</feature>
<comment type="subcellular location">
    <subcellularLocation>
        <location evidence="1">Nucleus</location>
    </subcellularLocation>
</comment>
<dbReference type="Proteomes" id="UP001302602">
    <property type="component" value="Unassembled WGS sequence"/>
</dbReference>
<dbReference type="GO" id="GO:0005634">
    <property type="term" value="C:nucleus"/>
    <property type="evidence" value="ECO:0007669"/>
    <property type="project" value="UniProtKB-SubCell"/>
</dbReference>
<dbReference type="GO" id="GO:0006281">
    <property type="term" value="P:DNA repair"/>
    <property type="evidence" value="ECO:0007669"/>
    <property type="project" value="UniProtKB-KW"/>
</dbReference>
<evidence type="ECO:0000256" key="2">
    <source>
        <dbReference type="ARBA" id="ARBA00022763"/>
    </source>
</evidence>
<feature type="compositionally biased region" description="Basic and acidic residues" evidence="5">
    <location>
        <begin position="40"/>
        <end position="54"/>
    </location>
</feature>
<evidence type="ECO:0000313" key="8">
    <source>
        <dbReference type="Proteomes" id="UP001302602"/>
    </source>
</evidence>
<evidence type="ECO:0000256" key="5">
    <source>
        <dbReference type="SAM" id="MobiDB-lite"/>
    </source>
</evidence>
<accession>A0AAN6Z1N3</accession>
<proteinExistence type="predicted"/>
<feature type="compositionally biased region" description="Low complexity" evidence="5">
    <location>
        <begin position="524"/>
        <end position="553"/>
    </location>
</feature>
<comment type="caution">
    <text evidence="7">The sequence shown here is derived from an EMBL/GenBank/DDBJ whole genome shotgun (WGS) entry which is preliminary data.</text>
</comment>
<dbReference type="RefSeq" id="XP_062646056.1">
    <property type="nucleotide sequence ID" value="XM_062790626.1"/>
</dbReference>
<keyword evidence="8" id="KW-1185">Reference proteome</keyword>
<evidence type="ECO:0000313" key="7">
    <source>
        <dbReference type="EMBL" id="KAK4122285.1"/>
    </source>
</evidence>
<dbReference type="GO" id="GO:0006334">
    <property type="term" value="P:nucleosome assembly"/>
    <property type="evidence" value="ECO:0007669"/>
    <property type="project" value="TreeGrafter"/>
</dbReference>
<feature type="region of interest" description="Disordered" evidence="5">
    <location>
        <begin position="1"/>
        <end position="250"/>
    </location>
</feature>
<protein>
    <recommendedName>
        <fullName evidence="6">Chromatin assembly factor 1 subunit A dimerization domain-containing protein</fullName>
    </recommendedName>
</protein>
<evidence type="ECO:0000256" key="1">
    <source>
        <dbReference type="ARBA" id="ARBA00004123"/>
    </source>
</evidence>
<gene>
    <name evidence="7" type="ORF">N657DRAFT_621580</name>
</gene>
<feature type="compositionally biased region" description="Low complexity" evidence="5">
    <location>
        <begin position="58"/>
        <end position="81"/>
    </location>
</feature>
<feature type="compositionally biased region" description="Basic and acidic residues" evidence="5">
    <location>
        <begin position="10"/>
        <end position="30"/>
    </location>
</feature>
<feature type="domain" description="Chromatin assembly factor 1 subunit A dimerization" evidence="6">
    <location>
        <begin position="367"/>
        <end position="441"/>
    </location>
</feature>
<dbReference type="Pfam" id="PF12253">
    <property type="entry name" value="CAF1A_dimeriz"/>
    <property type="match status" value="1"/>
</dbReference>
<organism evidence="7 8">
    <name type="scientific">Parathielavia appendiculata</name>
    <dbReference type="NCBI Taxonomy" id="2587402"/>
    <lineage>
        <taxon>Eukaryota</taxon>
        <taxon>Fungi</taxon>
        <taxon>Dikarya</taxon>
        <taxon>Ascomycota</taxon>
        <taxon>Pezizomycotina</taxon>
        <taxon>Sordariomycetes</taxon>
        <taxon>Sordariomycetidae</taxon>
        <taxon>Sordariales</taxon>
        <taxon>Chaetomiaceae</taxon>
        <taxon>Parathielavia</taxon>
    </lineage>
</organism>
<dbReference type="PANTHER" id="PTHR15272">
    <property type="entry name" value="CHROMATIN ASSEMBLY FACTOR 1 SUBUNIT A CAF-1 SUBUNIT A"/>
    <property type="match status" value="1"/>
</dbReference>